<dbReference type="RefSeq" id="WP_380719128.1">
    <property type="nucleotide sequence ID" value="NZ_JBHTLK010000005.1"/>
</dbReference>
<organism evidence="1 2">
    <name type="scientific">Saccharothrix hoggarensis</name>
    <dbReference type="NCBI Taxonomy" id="913853"/>
    <lineage>
        <taxon>Bacteria</taxon>
        <taxon>Bacillati</taxon>
        <taxon>Actinomycetota</taxon>
        <taxon>Actinomycetes</taxon>
        <taxon>Pseudonocardiales</taxon>
        <taxon>Pseudonocardiaceae</taxon>
        <taxon>Saccharothrix</taxon>
    </lineage>
</organism>
<dbReference type="Proteomes" id="UP001597168">
    <property type="component" value="Unassembled WGS sequence"/>
</dbReference>
<protein>
    <submittedName>
        <fullName evidence="1">Uncharacterized protein</fullName>
    </submittedName>
</protein>
<dbReference type="EMBL" id="JBHTLK010000005">
    <property type="protein sequence ID" value="MFD1145917.1"/>
    <property type="molecule type" value="Genomic_DNA"/>
</dbReference>
<gene>
    <name evidence="1" type="ORF">ACFQ3T_02130</name>
</gene>
<keyword evidence="2" id="KW-1185">Reference proteome</keyword>
<evidence type="ECO:0000313" key="1">
    <source>
        <dbReference type="EMBL" id="MFD1145917.1"/>
    </source>
</evidence>
<proteinExistence type="predicted"/>
<name>A0ABW3QGE6_9PSEU</name>
<evidence type="ECO:0000313" key="2">
    <source>
        <dbReference type="Proteomes" id="UP001597168"/>
    </source>
</evidence>
<comment type="caution">
    <text evidence="1">The sequence shown here is derived from an EMBL/GenBank/DDBJ whole genome shotgun (WGS) entry which is preliminary data.</text>
</comment>
<sequence length="95" mass="10488">MSTATRTSRPDAPTIGELSEMLRNLRRETFNGQASASHRADLVARQVRILRKMATVCEAVRRVVVRDLALEVSDEASVSLCGLAALWVAEEYGTR</sequence>
<accession>A0ABW3QGE6</accession>
<reference evidence="2" key="1">
    <citation type="journal article" date="2019" name="Int. J. Syst. Evol. Microbiol.">
        <title>The Global Catalogue of Microorganisms (GCM) 10K type strain sequencing project: providing services to taxonomists for standard genome sequencing and annotation.</title>
        <authorList>
            <consortium name="The Broad Institute Genomics Platform"/>
            <consortium name="The Broad Institute Genome Sequencing Center for Infectious Disease"/>
            <person name="Wu L."/>
            <person name="Ma J."/>
        </authorList>
    </citation>
    <scope>NUCLEOTIDE SEQUENCE [LARGE SCALE GENOMIC DNA]</scope>
    <source>
        <strain evidence="2">CCUG 60214</strain>
    </source>
</reference>